<dbReference type="EMBL" id="CABFNS010000715">
    <property type="protein sequence ID" value="VUC24137.1"/>
    <property type="molecule type" value="Genomic_DNA"/>
</dbReference>
<evidence type="ECO:0000313" key="3">
    <source>
        <dbReference type="Proteomes" id="UP000766486"/>
    </source>
</evidence>
<proteinExistence type="predicted"/>
<feature type="region of interest" description="Disordered" evidence="1">
    <location>
        <begin position="44"/>
        <end position="85"/>
    </location>
</feature>
<reference evidence="2 3" key="1">
    <citation type="submission" date="2019-06" db="EMBL/GenBank/DDBJ databases">
        <authorList>
            <person name="Broberg M."/>
        </authorList>
    </citation>
    <scope>NUCLEOTIDE SEQUENCE [LARGE SCALE GENOMIC DNA]</scope>
</reference>
<name>A0ABY6U0K4_BIOOC</name>
<organism evidence="2 3">
    <name type="scientific">Bionectria ochroleuca</name>
    <name type="common">Gliocladium roseum</name>
    <dbReference type="NCBI Taxonomy" id="29856"/>
    <lineage>
        <taxon>Eukaryota</taxon>
        <taxon>Fungi</taxon>
        <taxon>Dikarya</taxon>
        <taxon>Ascomycota</taxon>
        <taxon>Pezizomycotina</taxon>
        <taxon>Sordariomycetes</taxon>
        <taxon>Hypocreomycetidae</taxon>
        <taxon>Hypocreales</taxon>
        <taxon>Bionectriaceae</taxon>
        <taxon>Clonostachys</taxon>
    </lineage>
</organism>
<evidence type="ECO:0000256" key="1">
    <source>
        <dbReference type="SAM" id="MobiDB-lite"/>
    </source>
</evidence>
<accession>A0ABY6U0K4</accession>
<feature type="region of interest" description="Disordered" evidence="1">
    <location>
        <begin position="1"/>
        <end position="28"/>
    </location>
</feature>
<dbReference type="Proteomes" id="UP000766486">
    <property type="component" value="Unassembled WGS sequence"/>
</dbReference>
<comment type="caution">
    <text evidence="2">The sequence shown here is derived from an EMBL/GenBank/DDBJ whole genome shotgun (WGS) entry which is preliminary data.</text>
</comment>
<sequence length="85" mass="9199">MPDLAPIFVGSSCSNENALGGGSGDTEQDRERVHAYAIMYTNPGKDHATENEHGHDVRVDGPSKLVGYEAGDRSRRNANRIGDEE</sequence>
<gene>
    <name evidence="2" type="ORF">CLO192961_LOCUS132692</name>
</gene>
<keyword evidence="3" id="KW-1185">Reference proteome</keyword>
<feature type="compositionally biased region" description="Basic and acidic residues" evidence="1">
    <location>
        <begin position="44"/>
        <end position="61"/>
    </location>
</feature>
<evidence type="ECO:0000313" key="2">
    <source>
        <dbReference type="EMBL" id="VUC24137.1"/>
    </source>
</evidence>
<protein>
    <submittedName>
        <fullName evidence="2">Uncharacterized protein</fullName>
    </submittedName>
</protein>